<feature type="domain" description="DUF4334" evidence="2">
    <location>
        <begin position="123"/>
        <end position="181"/>
    </location>
</feature>
<sequence>MTLADVLPGAPTTTADALALFDASPAVDPEFMIGTWHGDELPTGHPLDGMLEASGWWGKQFVDGETVHPLLFPTRDGAALWALNPMLAFGGLGVATKLPALKNRNLRGLVTALDPVLRTRSAKARLRTTRYRGVDTATMIYDQLPINDVFRLLDDTPGAETVLGAMDLRGLRHPYFFVLRRDDSLRLR</sequence>
<evidence type="ECO:0008006" key="5">
    <source>
        <dbReference type="Google" id="ProtNLM"/>
    </source>
</evidence>
<dbReference type="EMBL" id="MCHX01000023">
    <property type="protein sequence ID" value="OFJ53610.1"/>
    <property type="molecule type" value="Genomic_DNA"/>
</dbReference>
<dbReference type="InterPro" id="IPR025568">
    <property type="entry name" value="DUF4334"/>
</dbReference>
<dbReference type="InterPro" id="IPR025951">
    <property type="entry name" value="GXWXG_dom"/>
</dbReference>
<name>A0A1E8Q6D4_9MYCO</name>
<dbReference type="Proteomes" id="UP000178953">
    <property type="component" value="Unassembled WGS sequence"/>
</dbReference>
<accession>A0A1E8Q6D4</accession>
<dbReference type="AlphaFoldDB" id="A0A1E8Q6D4"/>
<evidence type="ECO:0000313" key="4">
    <source>
        <dbReference type="Proteomes" id="UP000178953"/>
    </source>
</evidence>
<protein>
    <recommendedName>
        <fullName evidence="5">DUF4334 domain-containing protein</fullName>
    </recommendedName>
</protein>
<dbReference type="Pfam" id="PF14231">
    <property type="entry name" value="GXWXG"/>
    <property type="match status" value="1"/>
</dbReference>
<gene>
    <name evidence="3" type="ORF">BEL07_11795</name>
</gene>
<comment type="caution">
    <text evidence="3">The sequence shown here is derived from an EMBL/GenBank/DDBJ whole genome shotgun (WGS) entry which is preliminary data.</text>
</comment>
<proteinExistence type="predicted"/>
<dbReference type="OrthoDB" id="8905397at2"/>
<feature type="domain" description="GXWXG" evidence="1">
    <location>
        <begin position="19"/>
        <end position="77"/>
    </location>
</feature>
<evidence type="ECO:0000313" key="3">
    <source>
        <dbReference type="EMBL" id="OFJ53610.1"/>
    </source>
</evidence>
<dbReference type="Pfam" id="PF14232">
    <property type="entry name" value="DUF4334"/>
    <property type="match status" value="1"/>
</dbReference>
<dbReference type="Gene3D" id="2.40.128.580">
    <property type="entry name" value="GXWXG domain"/>
    <property type="match status" value="1"/>
</dbReference>
<evidence type="ECO:0000259" key="1">
    <source>
        <dbReference type="Pfam" id="PF14231"/>
    </source>
</evidence>
<evidence type="ECO:0000259" key="2">
    <source>
        <dbReference type="Pfam" id="PF14232"/>
    </source>
</evidence>
<reference evidence="3 4" key="1">
    <citation type="submission" date="2016-09" db="EMBL/GenBank/DDBJ databases">
        <title>genome sequence of Mycobacterium sp. 739 SCH.</title>
        <authorList>
            <person name="Greninger A.L."/>
            <person name="Qin X."/>
            <person name="Jerome K."/>
            <person name="Vora S."/>
            <person name="Quinn K."/>
        </authorList>
    </citation>
    <scope>NUCLEOTIDE SEQUENCE [LARGE SCALE GENOMIC DNA]</scope>
    <source>
        <strain evidence="3 4">SCH</strain>
    </source>
</reference>
<dbReference type="RefSeq" id="WP_070353314.1">
    <property type="nucleotide sequence ID" value="NZ_CP043474.1"/>
</dbReference>
<organism evidence="3 4">
    <name type="scientific">Mycolicibacterium grossiae</name>
    <dbReference type="NCBI Taxonomy" id="1552759"/>
    <lineage>
        <taxon>Bacteria</taxon>
        <taxon>Bacillati</taxon>
        <taxon>Actinomycetota</taxon>
        <taxon>Actinomycetes</taxon>
        <taxon>Mycobacteriales</taxon>
        <taxon>Mycobacteriaceae</taxon>
        <taxon>Mycolicibacterium</taxon>
    </lineage>
</organism>
<keyword evidence="4" id="KW-1185">Reference proteome</keyword>